<dbReference type="SUPFAM" id="SSF52266">
    <property type="entry name" value="SGNH hydrolase"/>
    <property type="match status" value="1"/>
</dbReference>
<reference evidence="1 4" key="3">
    <citation type="submission" date="2017-11" db="EMBL/GenBank/DDBJ databases">
        <title>Complete genome sequence of Serratia sp. ATCC 39006 LacA.</title>
        <authorList>
            <person name="Hampton H.G."/>
            <person name="Jackson S.A."/>
            <person name="Jauregui R."/>
            <person name="Poulter G.T.M."/>
            <person name="Salmond G.P.C."/>
            <person name="Fineran P.C."/>
        </authorList>
    </citation>
    <scope>NUCLEOTIDE SEQUENCE [LARGE SCALE GENOMIC DNA]</scope>
    <source>
        <strain evidence="1 4">ATCC 39006</strain>
    </source>
</reference>
<dbReference type="Gene3D" id="3.40.50.1110">
    <property type="entry name" value="SGNH hydrolase"/>
    <property type="match status" value="1"/>
</dbReference>
<evidence type="ECO:0000313" key="4">
    <source>
        <dbReference type="Proteomes" id="UP000233778"/>
    </source>
</evidence>
<dbReference type="EMBL" id="CP025084">
    <property type="protein sequence ID" value="AUH05040.1"/>
    <property type="molecule type" value="Genomic_DNA"/>
</dbReference>
<reference evidence="2 3" key="1">
    <citation type="journal article" date="2013" name="Genome Announc.">
        <title>Draft genome sequence of Serratia sp. strain ATCC 39006, a model bacterium for analysis of the biosynthesis and regulation of prodigiosin, a carbapenem, and gas vesicles.</title>
        <authorList>
            <person name="Fineran P.C."/>
            <person name="Iglesias Cans M.C."/>
            <person name="Ramsay J.P."/>
            <person name="Wilf N.M."/>
            <person name="Cossyleon D."/>
            <person name="McNeil M.B."/>
            <person name="Williamson N.R."/>
            <person name="Monson R.E."/>
            <person name="Becher S.A."/>
            <person name="Stanton J.A."/>
            <person name="Brugger K."/>
            <person name="Brown S.D."/>
            <person name="Salmond G.P."/>
        </authorList>
    </citation>
    <scope>NUCLEOTIDE SEQUENCE [LARGE SCALE GENOMIC DNA]</scope>
    <source>
        <strain evidence="2">ATCC 39006</strain>
        <strain evidence="3">ATCC 39006 / SC 11482</strain>
    </source>
</reference>
<accession>A0A2I5TKF2</accession>
<reference evidence="2" key="4">
    <citation type="submission" date="2017-11" db="EMBL/GenBank/DDBJ databases">
        <title>Complete genome sequence of Serratia sp. ATCC 39006.</title>
        <authorList>
            <person name="Hampton H.G."/>
            <person name="Jackson S.A."/>
            <person name="Jauregui R."/>
            <person name="Poulter G.T.M."/>
            <person name="Salmond G.P.C."/>
            <person name="Fineran P.C."/>
        </authorList>
    </citation>
    <scope>NUCLEOTIDE SEQUENCE</scope>
    <source>
        <strain evidence="2">ATCC 39006</strain>
    </source>
</reference>
<dbReference type="Proteomes" id="UP000233778">
    <property type="component" value="Chromosome"/>
</dbReference>
<keyword evidence="3" id="KW-1185">Reference proteome</keyword>
<dbReference type="KEGG" id="sera:Ser39006_013455"/>
<organism evidence="2 3">
    <name type="scientific">Serratia sp. (strain ATCC 39006)</name>
    <name type="common">Prodigiosinella confusarubida</name>
    <dbReference type="NCBI Taxonomy" id="104623"/>
    <lineage>
        <taxon>Bacteria</taxon>
        <taxon>Pseudomonadati</taxon>
        <taxon>Pseudomonadota</taxon>
        <taxon>Gammaproteobacteria</taxon>
        <taxon>Enterobacterales</taxon>
        <taxon>Pectobacteriaceae</taxon>
        <taxon>Prodigiosinella</taxon>
    </lineage>
</organism>
<gene>
    <name evidence="1" type="ORF">CWC46_13450</name>
    <name evidence="2" type="ORF">Ser39006_013455</name>
</gene>
<dbReference type="KEGG" id="serq:CWC46_13450"/>
<protein>
    <submittedName>
        <fullName evidence="2">Uncharacterized protein</fullName>
    </submittedName>
</protein>
<dbReference type="GO" id="GO:0016788">
    <property type="term" value="F:hydrolase activity, acting on ester bonds"/>
    <property type="evidence" value="ECO:0007669"/>
    <property type="project" value="UniProtKB-ARBA"/>
</dbReference>
<evidence type="ECO:0000313" key="3">
    <source>
        <dbReference type="Proteomes" id="UP000017700"/>
    </source>
</evidence>
<dbReference type="InterPro" id="IPR036514">
    <property type="entry name" value="SGNH_hydro_sf"/>
</dbReference>
<evidence type="ECO:0000313" key="2">
    <source>
        <dbReference type="EMBL" id="AUH05040.1"/>
    </source>
</evidence>
<dbReference type="AlphaFoldDB" id="A0A2I5TKF2"/>
<evidence type="ECO:0000313" key="1">
    <source>
        <dbReference type="EMBL" id="AUH00719.1"/>
    </source>
</evidence>
<dbReference type="Proteomes" id="UP000017700">
    <property type="component" value="Chromosome"/>
</dbReference>
<name>A0A2I5TKF2_SERS3</name>
<dbReference type="EMBL" id="CP025085">
    <property type="protein sequence ID" value="AUH00719.1"/>
    <property type="molecule type" value="Genomic_DNA"/>
</dbReference>
<reference evidence="2" key="2">
    <citation type="submission" date="2013-09" db="EMBL/GenBank/DDBJ databases">
        <authorList>
            <person name="Wang G."/>
            <person name="Yang Y."/>
            <person name="Su Y."/>
        </authorList>
    </citation>
    <scope>NUCLEOTIDE SEQUENCE</scope>
    <source>
        <strain evidence="2">ATCC 39006</strain>
    </source>
</reference>
<dbReference type="STRING" id="104623.Ser39006_02787"/>
<sequence length="126" mass="14530">MREYEEKFTDGGLVRWLPYLMYFHPVSHVSPVVNTDKFGFRYAEKDKRIFSVAEHNGEKGYKLLAGNSTVFGIGATTVRFLLGIPFINSTPLIRDAIKDDEWIFVDRIHFTDHGHRKVSQIILDAI</sequence>
<proteinExistence type="predicted"/>